<reference evidence="1 2" key="1">
    <citation type="submission" date="2013-09" db="EMBL/GenBank/DDBJ databases">
        <title>Corchorus capsularis genome sequencing.</title>
        <authorList>
            <person name="Alam M."/>
            <person name="Haque M.S."/>
            <person name="Islam M.S."/>
            <person name="Emdad E.M."/>
            <person name="Islam M.M."/>
            <person name="Ahmed B."/>
            <person name="Halim A."/>
            <person name="Hossen Q.M.M."/>
            <person name="Hossain M.Z."/>
            <person name="Ahmed R."/>
            <person name="Khan M.M."/>
            <person name="Islam R."/>
            <person name="Rashid M.M."/>
            <person name="Khan S.A."/>
            <person name="Rahman M.S."/>
            <person name="Alam M."/>
        </authorList>
    </citation>
    <scope>NUCLEOTIDE SEQUENCE [LARGE SCALE GENOMIC DNA]</scope>
    <source>
        <strain evidence="2">cv. CVL-1</strain>
        <tissue evidence="1">Whole seedling</tissue>
    </source>
</reference>
<dbReference type="AlphaFoldDB" id="A0A1R3IDK0"/>
<name>A0A1R3IDK0_COCAP</name>
<dbReference type="Gramene" id="OMO80672">
    <property type="protein sequence ID" value="OMO80672"/>
    <property type="gene ID" value="CCACVL1_12822"/>
</dbReference>
<evidence type="ECO:0000313" key="2">
    <source>
        <dbReference type="Proteomes" id="UP000188268"/>
    </source>
</evidence>
<organism evidence="1 2">
    <name type="scientific">Corchorus capsularis</name>
    <name type="common">Jute</name>
    <dbReference type="NCBI Taxonomy" id="210143"/>
    <lineage>
        <taxon>Eukaryota</taxon>
        <taxon>Viridiplantae</taxon>
        <taxon>Streptophyta</taxon>
        <taxon>Embryophyta</taxon>
        <taxon>Tracheophyta</taxon>
        <taxon>Spermatophyta</taxon>
        <taxon>Magnoliopsida</taxon>
        <taxon>eudicotyledons</taxon>
        <taxon>Gunneridae</taxon>
        <taxon>Pentapetalae</taxon>
        <taxon>rosids</taxon>
        <taxon>malvids</taxon>
        <taxon>Malvales</taxon>
        <taxon>Malvaceae</taxon>
        <taxon>Grewioideae</taxon>
        <taxon>Apeibeae</taxon>
        <taxon>Corchorus</taxon>
    </lineage>
</organism>
<dbReference type="EMBL" id="AWWV01010270">
    <property type="protein sequence ID" value="OMO80672.1"/>
    <property type="molecule type" value="Genomic_DNA"/>
</dbReference>
<comment type="caution">
    <text evidence="1">The sequence shown here is derived from an EMBL/GenBank/DDBJ whole genome shotgun (WGS) entry which is preliminary data.</text>
</comment>
<sequence>MADASNSMNGDFMSFSYHATSQNFKTVRKISLSSTQFKVEK</sequence>
<evidence type="ECO:0000313" key="1">
    <source>
        <dbReference type="EMBL" id="OMO80672.1"/>
    </source>
</evidence>
<accession>A0A1R3IDK0</accession>
<proteinExistence type="predicted"/>
<dbReference type="Proteomes" id="UP000188268">
    <property type="component" value="Unassembled WGS sequence"/>
</dbReference>
<protein>
    <submittedName>
        <fullName evidence="1">Uncharacterized protein</fullName>
    </submittedName>
</protein>
<gene>
    <name evidence="1" type="ORF">CCACVL1_12822</name>
</gene>
<keyword evidence="2" id="KW-1185">Reference proteome</keyword>